<evidence type="ECO:0000256" key="6">
    <source>
        <dbReference type="ARBA" id="ARBA00022670"/>
    </source>
</evidence>
<evidence type="ECO:0000256" key="12">
    <source>
        <dbReference type="ARBA" id="ARBA00022825"/>
    </source>
</evidence>
<evidence type="ECO:0000256" key="2">
    <source>
        <dbReference type="ARBA" id="ARBA00010541"/>
    </source>
</evidence>
<dbReference type="GO" id="GO:0004519">
    <property type="term" value="F:endonuclease activity"/>
    <property type="evidence" value="ECO:0007669"/>
    <property type="project" value="UniProtKB-KW"/>
</dbReference>
<keyword evidence="13" id="KW-0695">RNA-directed DNA polymerase</keyword>
<dbReference type="Gene3D" id="1.10.340.70">
    <property type="match status" value="1"/>
</dbReference>
<dbReference type="InterPro" id="IPR001878">
    <property type="entry name" value="Znf_CCHC"/>
</dbReference>
<dbReference type="CDD" id="cd09274">
    <property type="entry name" value="RNase_HI_RT_Ty3"/>
    <property type="match status" value="1"/>
</dbReference>
<dbReference type="InterPro" id="IPR005162">
    <property type="entry name" value="Retrotrans_gag_dom"/>
</dbReference>
<feature type="domain" description="PDZ" evidence="16">
    <location>
        <begin position="1256"/>
        <end position="1353"/>
    </location>
</feature>
<keyword evidence="15" id="KW-0863">Zinc-finger</keyword>
<dbReference type="PROSITE" id="PS50158">
    <property type="entry name" value="ZF_CCHC"/>
    <property type="match status" value="1"/>
</dbReference>
<dbReference type="InterPro" id="IPR001969">
    <property type="entry name" value="Aspartic_peptidase_AS"/>
</dbReference>
<dbReference type="GO" id="GO:0004252">
    <property type="term" value="F:serine-type endopeptidase activity"/>
    <property type="evidence" value="ECO:0007669"/>
    <property type="project" value="InterPro"/>
</dbReference>
<dbReference type="Pfam" id="PF17921">
    <property type="entry name" value="Integrase_H2C2"/>
    <property type="match status" value="1"/>
</dbReference>
<dbReference type="InterPro" id="IPR041373">
    <property type="entry name" value="RT_RNaseH"/>
</dbReference>
<evidence type="ECO:0000256" key="14">
    <source>
        <dbReference type="ARBA" id="ARBA00022946"/>
    </source>
</evidence>
<dbReference type="GO" id="GO:0008270">
    <property type="term" value="F:zinc ion binding"/>
    <property type="evidence" value="ECO:0007669"/>
    <property type="project" value="UniProtKB-KW"/>
</dbReference>
<dbReference type="GO" id="GO:0009534">
    <property type="term" value="C:chloroplast thylakoid"/>
    <property type="evidence" value="ECO:0007669"/>
    <property type="project" value="UniProtKB-ARBA"/>
</dbReference>
<dbReference type="GO" id="GO:0004190">
    <property type="term" value="F:aspartic-type endopeptidase activity"/>
    <property type="evidence" value="ECO:0007669"/>
    <property type="project" value="InterPro"/>
</dbReference>
<dbReference type="PRINTS" id="PR00834">
    <property type="entry name" value="PROTEASES2C"/>
</dbReference>
<dbReference type="InterPro" id="IPR043128">
    <property type="entry name" value="Rev_trsase/Diguanyl_cyclase"/>
</dbReference>
<dbReference type="PROSITE" id="PS50106">
    <property type="entry name" value="PDZ"/>
    <property type="match status" value="1"/>
</dbReference>
<dbReference type="InterPro" id="IPR001940">
    <property type="entry name" value="Peptidase_S1C"/>
</dbReference>
<proteinExistence type="inferred from homology"/>
<evidence type="ECO:0000313" key="18">
    <source>
        <dbReference type="EMBL" id="GEU72189.1"/>
    </source>
</evidence>
<dbReference type="InterPro" id="IPR009003">
    <property type="entry name" value="Peptidase_S1_PA"/>
</dbReference>
<dbReference type="InterPro" id="IPR001478">
    <property type="entry name" value="PDZ"/>
</dbReference>
<keyword evidence="10" id="KW-0255">Endonuclease</keyword>
<dbReference type="Gene3D" id="4.10.60.10">
    <property type="entry name" value="Zinc finger, CCHC-type"/>
    <property type="match status" value="1"/>
</dbReference>
<dbReference type="Pfam" id="PF13180">
    <property type="entry name" value="PDZ_2"/>
    <property type="match status" value="1"/>
</dbReference>
<keyword evidence="7" id="KW-0808">Transferase</keyword>
<evidence type="ECO:0000256" key="4">
    <source>
        <dbReference type="ARBA" id="ARBA00022528"/>
    </source>
</evidence>
<keyword evidence="15" id="KW-0479">Metal-binding</keyword>
<dbReference type="Pfam" id="PF17917">
    <property type="entry name" value="RT_RNaseH"/>
    <property type="match status" value="1"/>
</dbReference>
<evidence type="ECO:0000256" key="3">
    <source>
        <dbReference type="ARBA" id="ARBA00012493"/>
    </source>
</evidence>
<dbReference type="InterPro" id="IPR051201">
    <property type="entry name" value="Chloro_Bact_Ser_Proteases"/>
</dbReference>
<evidence type="ECO:0000256" key="10">
    <source>
        <dbReference type="ARBA" id="ARBA00022759"/>
    </source>
</evidence>
<dbReference type="InterPro" id="IPR036875">
    <property type="entry name" value="Znf_CCHC_sf"/>
</dbReference>
<evidence type="ECO:0000259" key="16">
    <source>
        <dbReference type="PROSITE" id="PS50106"/>
    </source>
</evidence>
<dbReference type="Pfam" id="PF00098">
    <property type="entry name" value="zf-CCHC"/>
    <property type="match status" value="1"/>
</dbReference>
<keyword evidence="15" id="KW-0862">Zinc</keyword>
<dbReference type="SMART" id="SM00343">
    <property type="entry name" value="ZnF_C2HC"/>
    <property type="match status" value="2"/>
</dbReference>
<evidence type="ECO:0000256" key="9">
    <source>
        <dbReference type="ARBA" id="ARBA00022722"/>
    </source>
</evidence>
<dbReference type="Pfam" id="PF08284">
    <property type="entry name" value="RVP_2"/>
    <property type="match status" value="1"/>
</dbReference>
<gene>
    <name evidence="18" type="ORF">Tci_044167</name>
</gene>
<organism evidence="18">
    <name type="scientific">Tanacetum cinerariifolium</name>
    <name type="common">Dalmatian daisy</name>
    <name type="synonym">Chrysanthemum cinerariifolium</name>
    <dbReference type="NCBI Taxonomy" id="118510"/>
    <lineage>
        <taxon>Eukaryota</taxon>
        <taxon>Viridiplantae</taxon>
        <taxon>Streptophyta</taxon>
        <taxon>Embryophyta</taxon>
        <taxon>Tracheophyta</taxon>
        <taxon>Spermatophyta</taxon>
        <taxon>Magnoliopsida</taxon>
        <taxon>eudicotyledons</taxon>
        <taxon>Gunneridae</taxon>
        <taxon>Pentapetalae</taxon>
        <taxon>asterids</taxon>
        <taxon>campanulids</taxon>
        <taxon>Asterales</taxon>
        <taxon>Asteraceae</taxon>
        <taxon>Asteroideae</taxon>
        <taxon>Anthemideae</taxon>
        <taxon>Anthemidinae</taxon>
        <taxon>Tanacetum</taxon>
    </lineage>
</organism>
<dbReference type="PANTHER" id="PTHR43343:SF2">
    <property type="entry name" value="PDZ DOMAIN-CONTAINING PROTEIN"/>
    <property type="match status" value="1"/>
</dbReference>
<evidence type="ECO:0000256" key="13">
    <source>
        <dbReference type="ARBA" id="ARBA00022918"/>
    </source>
</evidence>
<reference evidence="18" key="1">
    <citation type="journal article" date="2019" name="Sci. Rep.">
        <title>Draft genome of Tanacetum cinerariifolium, the natural source of mosquito coil.</title>
        <authorList>
            <person name="Yamashiro T."/>
            <person name="Shiraishi A."/>
            <person name="Satake H."/>
            <person name="Nakayama K."/>
        </authorList>
    </citation>
    <scope>NUCLEOTIDE SEQUENCE</scope>
</reference>
<dbReference type="InterPro" id="IPR039382">
    <property type="entry name" value="DEGP1/8_PDZ_dom"/>
</dbReference>
<comment type="caution">
    <text evidence="18">The sequence shown here is derived from an EMBL/GenBank/DDBJ whole genome shotgun (WGS) entry which is preliminary data.</text>
</comment>
<dbReference type="InterPro" id="IPR041588">
    <property type="entry name" value="Integrase_H2C2"/>
</dbReference>
<evidence type="ECO:0000256" key="7">
    <source>
        <dbReference type="ARBA" id="ARBA00022679"/>
    </source>
</evidence>
<dbReference type="SUPFAM" id="SSF50156">
    <property type="entry name" value="PDZ domain-like"/>
    <property type="match status" value="1"/>
</dbReference>
<dbReference type="Gene3D" id="2.40.70.10">
    <property type="entry name" value="Acid Proteases"/>
    <property type="match status" value="1"/>
</dbReference>
<dbReference type="SUPFAM" id="SSF56672">
    <property type="entry name" value="DNA/RNA polymerases"/>
    <property type="match status" value="1"/>
</dbReference>
<dbReference type="PANTHER" id="PTHR43343">
    <property type="entry name" value="PEPTIDASE S12"/>
    <property type="match status" value="1"/>
</dbReference>
<comment type="subcellular location">
    <subcellularLocation>
        <location evidence="1">Plastid</location>
        <location evidence="1">Chloroplast</location>
    </subcellularLocation>
</comment>
<protein>
    <recommendedName>
        <fullName evidence="3">RNA-directed DNA polymerase</fullName>
        <ecNumber evidence="3">2.7.7.49</ecNumber>
    </recommendedName>
</protein>
<keyword evidence="5" id="KW-0934">Plastid</keyword>
<dbReference type="GO" id="GO:0010206">
    <property type="term" value="P:photosystem II repair"/>
    <property type="evidence" value="ECO:0007669"/>
    <property type="project" value="UniProtKB-ARBA"/>
</dbReference>
<dbReference type="CDD" id="cd00303">
    <property type="entry name" value="retropepsin_like"/>
    <property type="match status" value="1"/>
</dbReference>
<dbReference type="GO" id="GO:0006508">
    <property type="term" value="P:proteolysis"/>
    <property type="evidence" value="ECO:0007669"/>
    <property type="project" value="UniProtKB-KW"/>
</dbReference>
<keyword evidence="8" id="KW-0548">Nucleotidyltransferase</keyword>
<dbReference type="Pfam" id="PF13365">
    <property type="entry name" value="Trypsin_2"/>
    <property type="match status" value="1"/>
</dbReference>
<dbReference type="PROSITE" id="PS00141">
    <property type="entry name" value="ASP_PROTEASE"/>
    <property type="match status" value="1"/>
</dbReference>
<dbReference type="Pfam" id="PF03732">
    <property type="entry name" value="Retrotrans_gag"/>
    <property type="match status" value="1"/>
</dbReference>
<dbReference type="GO" id="GO:0003676">
    <property type="term" value="F:nucleic acid binding"/>
    <property type="evidence" value="ECO:0007669"/>
    <property type="project" value="InterPro"/>
</dbReference>
<dbReference type="Gene3D" id="2.40.10.10">
    <property type="entry name" value="Trypsin-like serine proteases"/>
    <property type="match status" value="2"/>
</dbReference>
<evidence type="ECO:0000259" key="17">
    <source>
        <dbReference type="PROSITE" id="PS50158"/>
    </source>
</evidence>
<dbReference type="GO" id="GO:0003964">
    <property type="term" value="F:RNA-directed DNA polymerase activity"/>
    <property type="evidence" value="ECO:0007669"/>
    <property type="project" value="UniProtKB-KW"/>
</dbReference>
<dbReference type="SUPFAM" id="SSF57756">
    <property type="entry name" value="Retrovirus zinc finger-like domains"/>
    <property type="match status" value="1"/>
</dbReference>
<dbReference type="Gene3D" id="2.30.42.10">
    <property type="match status" value="1"/>
</dbReference>
<keyword evidence="9" id="KW-0540">Nuclease</keyword>
<dbReference type="SMART" id="SM00228">
    <property type="entry name" value="PDZ"/>
    <property type="match status" value="1"/>
</dbReference>
<evidence type="ECO:0000256" key="5">
    <source>
        <dbReference type="ARBA" id="ARBA00022640"/>
    </source>
</evidence>
<keyword evidence="12" id="KW-0720">Serine protease</keyword>
<dbReference type="Gene3D" id="3.30.70.270">
    <property type="match status" value="1"/>
</dbReference>
<dbReference type="FunFam" id="2.40.10.10:FF:000103">
    <property type="entry name" value="Protease Do-like 1, chloroplastic"/>
    <property type="match status" value="1"/>
</dbReference>
<dbReference type="EC" id="2.7.7.49" evidence="3"/>
<feature type="domain" description="CCHC-type" evidence="17">
    <location>
        <begin position="266"/>
        <end position="281"/>
    </location>
</feature>
<dbReference type="EMBL" id="BKCJ010006442">
    <property type="protein sequence ID" value="GEU72189.1"/>
    <property type="molecule type" value="Genomic_DNA"/>
</dbReference>
<dbReference type="InterPro" id="IPR043502">
    <property type="entry name" value="DNA/RNA_pol_sf"/>
</dbReference>
<dbReference type="FunFam" id="2.40.10.10:FF:000001">
    <property type="entry name" value="Periplasmic serine protease DegS"/>
    <property type="match status" value="1"/>
</dbReference>
<evidence type="ECO:0000256" key="11">
    <source>
        <dbReference type="ARBA" id="ARBA00022801"/>
    </source>
</evidence>
<dbReference type="CDD" id="cd00990">
    <property type="entry name" value="cpPDZ_AtDEGP1-like"/>
    <property type="match status" value="1"/>
</dbReference>
<evidence type="ECO:0000256" key="8">
    <source>
        <dbReference type="ARBA" id="ARBA00022695"/>
    </source>
</evidence>
<dbReference type="InterPro" id="IPR036397">
    <property type="entry name" value="RNaseH_sf"/>
</dbReference>
<keyword evidence="11" id="KW-0378">Hydrolase</keyword>
<comment type="similarity">
    <text evidence="2">Belongs to the peptidase S1C family.</text>
</comment>
<keyword evidence="14" id="KW-0809">Transit peptide</keyword>
<dbReference type="Gene3D" id="3.30.420.10">
    <property type="entry name" value="Ribonuclease H-like superfamily/Ribonuclease H"/>
    <property type="match status" value="1"/>
</dbReference>
<dbReference type="InterPro" id="IPR036034">
    <property type="entry name" value="PDZ_sf"/>
</dbReference>
<keyword evidence="4" id="KW-0150">Chloroplast</keyword>
<evidence type="ECO:0000256" key="15">
    <source>
        <dbReference type="PROSITE-ProRule" id="PRU00047"/>
    </source>
</evidence>
<evidence type="ECO:0000256" key="1">
    <source>
        <dbReference type="ARBA" id="ARBA00004229"/>
    </source>
</evidence>
<dbReference type="InterPro" id="IPR043504">
    <property type="entry name" value="Peptidase_S1_PA_chymotrypsin"/>
</dbReference>
<sequence>MLIDREAMYSRKAWTFYMDRSSAIAGHVRTLETQVAALITQTTSLQTQLTTILGRIEVLEAKDPEPQEGPAEAGSSWTFVYLLAIIVKFASCTLQGSALTWWNSHMRAVGQDVAYAMPWAALKRMITDKYCPRGEIQKLKSEYWNLKVKGVDLLNYNHLFQELALIVKASKPQSMQEAIEFATEMMDKKMLTHAERDKKPYGGTKPLCPKCNYHHDGPCASKFTNCKKIGHLARECKCRPAAAANNNNQNNNNQRDQEANARGITCYECGVLGHYKSDCPKLKNGNQGNRAGNGNAVARVYDVGTTGTNPNSNVVTGTFLLNNRYASVLFDTGADRIFVSTSFSSLIDIISTTLDHGYDVELADGRIIWVNTLIRGCTLNFLNHPFNIDLMPVEMGSFDVIIGMDCDGSNNGHESRLNIISCTKTQRPMTKLTQKKVKFEWGDKQKEAFQVIKQKLCSASILALPEGSKDFVVYGDASIKGLGTVLMQREKVIAYGSRKLKVHEKNYTTHDLELGAVVFALKIWRHYMYGTKCTMFTDHKSLQHILDQKELNMRQRRWLELLSDYDCEIRYHPGKANVVADALSRKERIKPLRVRSLVMTIGLDLLRQILKAQVEATKPKNLKSEDVGGMLIENSKDPEKLRKEKLEPRADGTLCLNNRSWLSCYGELRTLITHESHKSKYSVYPSSDKMYQDMKLLYWWPNMKADIATYVSKCLTCLKVKAEHQKPSGLLVQHEIPQWKWDNITVDFVTKLPKTQSGNDTIWAFQKAMGTRLDISMAYNPETDGHLPLVEFSYNNSYHASIKAAPFEALYGQKCRSPICWAEVGDAQLTGPELIHETTEKIVEFKLLEIAKRVTLINAAFSSSKFDGTLGEVLSSPGNEKISFRRNGEGGGGWDDGGRRLDGGCRQLGWWPPTDGMVVAAEMRWWWERTNKKLVTPLKVPKRRLQTGMASPYSFLSTHTSPSLPLRTPSPKRPLISTFSHRNCFHVITSHHNNNHSPSSLSVKKLLDSFFVVLTSVAISVSVFIVNDLDLTANAFVVTPSKKLQTDELATVRLFQENTPSVVYITNLASRQDAFTLDVLEVPQGSGSGFVWDKKGHIVTNYHVIRGASDLRVTLADQTTYDAKVVGFDQDKDVAVLRIDAPTDLLRPIPVGVSADLLVGQKVFAIGNPFGLDHTLTTGVISGLRREISSAATGRPIQDVIQTDAAINPGNSGGPLLDSSGNLIGINTAIYSPSGASSGVGFSIPVDTVGGIVDQLVQFGKVTRPILGIKFAPDQSVEQLGVSGVLVLDAPPNGPAGKAGLLSTKRDTYGRLILGDIITSVNGKKVANGSDLYRILDQCKVGETVTVEVLRGDQVEKIPVVLEPKADET</sequence>
<name>A0A6L2MFA8_TANCI</name>
<dbReference type="InterPro" id="IPR021109">
    <property type="entry name" value="Peptidase_aspartic_dom_sf"/>
</dbReference>
<keyword evidence="6 18" id="KW-0645">Protease</keyword>
<dbReference type="SUPFAM" id="SSF50494">
    <property type="entry name" value="Trypsin-like serine proteases"/>
    <property type="match status" value="1"/>
</dbReference>
<dbReference type="SUPFAM" id="SSF50630">
    <property type="entry name" value="Acid proteases"/>
    <property type="match status" value="1"/>
</dbReference>
<accession>A0A6L2MFA8</accession>